<keyword evidence="6" id="KW-1185">Reference proteome</keyword>
<keyword evidence="2" id="KW-0238">DNA-binding</keyword>
<keyword evidence="1" id="KW-0805">Transcription regulation</keyword>
<dbReference type="SUPFAM" id="SSF46785">
    <property type="entry name" value="Winged helix' DNA-binding domain"/>
    <property type="match status" value="1"/>
</dbReference>
<dbReference type="OrthoDB" id="6881322at2"/>
<reference evidence="5 6" key="1">
    <citation type="submission" date="2019-07" db="EMBL/GenBank/DDBJ databases">
        <title>Caenimonas sedimenti sp. nov., isolated from activated sludge.</title>
        <authorList>
            <person name="Xu J."/>
        </authorList>
    </citation>
    <scope>NUCLEOTIDE SEQUENCE [LARGE SCALE GENOMIC DNA]</scope>
    <source>
        <strain evidence="5 6">HX-9-20</strain>
    </source>
</reference>
<comment type="caution">
    <text evidence="5">The sequence shown here is derived from an EMBL/GenBank/DDBJ whole genome shotgun (WGS) entry which is preliminary data.</text>
</comment>
<evidence type="ECO:0000259" key="4">
    <source>
        <dbReference type="Pfam" id="PF13545"/>
    </source>
</evidence>
<dbReference type="SUPFAM" id="SSF51206">
    <property type="entry name" value="cAMP-binding domain-like"/>
    <property type="match status" value="1"/>
</dbReference>
<feature type="domain" description="HTH crp-type" evidence="4">
    <location>
        <begin position="198"/>
        <end position="268"/>
    </location>
</feature>
<dbReference type="Proteomes" id="UP000318199">
    <property type="component" value="Unassembled WGS sequence"/>
</dbReference>
<dbReference type="Pfam" id="PF13545">
    <property type="entry name" value="HTH_Crp_2"/>
    <property type="match status" value="1"/>
</dbReference>
<dbReference type="InterPro" id="IPR014710">
    <property type="entry name" value="RmlC-like_jellyroll"/>
</dbReference>
<dbReference type="InterPro" id="IPR036390">
    <property type="entry name" value="WH_DNA-bd_sf"/>
</dbReference>
<evidence type="ECO:0000256" key="3">
    <source>
        <dbReference type="ARBA" id="ARBA00023163"/>
    </source>
</evidence>
<dbReference type="Gene3D" id="1.10.10.10">
    <property type="entry name" value="Winged helix-like DNA-binding domain superfamily/Winged helix DNA-binding domain"/>
    <property type="match status" value="1"/>
</dbReference>
<dbReference type="Gene3D" id="2.60.120.10">
    <property type="entry name" value="Jelly Rolls"/>
    <property type="match status" value="1"/>
</dbReference>
<accession>A0A562ZKN2</accession>
<dbReference type="AlphaFoldDB" id="A0A562ZKN2"/>
<evidence type="ECO:0000256" key="1">
    <source>
        <dbReference type="ARBA" id="ARBA00023015"/>
    </source>
</evidence>
<proteinExistence type="predicted"/>
<evidence type="ECO:0000256" key="2">
    <source>
        <dbReference type="ARBA" id="ARBA00023125"/>
    </source>
</evidence>
<organism evidence="5 6">
    <name type="scientific">Caenimonas sedimenti</name>
    <dbReference type="NCBI Taxonomy" id="2596921"/>
    <lineage>
        <taxon>Bacteria</taxon>
        <taxon>Pseudomonadati</taxon>
        <taxon>Pseudomonadota</taxon>
        <taxon>Betaproteobacteria</taxon>
        <taxon>Burkholderiales</taxon>
        <taxon>Comamonadaceae</taxon>
        <taxon>Caenimonas</taxon>
    </lineage>
</organism>
<dbReference type="EMBL" id="VOBQ01000017">
    <property type="protein sequence ID" value="TWO68896.1"/>
    <property type="molecule type" value="Genomic_DNA"/>
</dbReference>
<dbReference type="InterPro" id="IPR012318">
    <property type="entry name" value="HTH_CRP"/>
</dbReference>
<dbReference type="InterPro" id="IPR036388">
    <property type="entry name" value="WH-like_DNA-bd_sf"/>
</dbReference>
<dbReference type="RefSeq" id="WP_145895047.1">
    <property type="nucleotide sequence ID" value="NZ_VOBQ01000017.1"/>
</dbReference>
<name>A0A562ZKN2_9BURK</name>
<evidence type="ECO:0000313" key="6">
    <source>
        <dbReference type="Proteomes" id="UP000318199"/>
    </source>
</evidence>
<keyword evidence="3" id="KW-0804">Transcription</keyword>
<dbReference type="InterPro" id="IPR018490">
    <property type="entry name" value="cNMP-bd_dom_sf"/>
</dbReference>
<sequence length="271" mass="29285">MSDLEDFVLDDELRGGATVMPFPGGPLAAPWAGAALHAFRDARSSEPLLTLPERAALDAAPWLTGLPAAARDEIVRHCRVRNLRADESVHAAGDGPVLCGVASGALRIRLRRPHSEALDYFPAGTWLVDPGRMAAASSLLVLEAHRRATVVTMPAETLSSLIQRHRCLQQPLLEAGWNLMARLMGILEEFSTLPLKLRVARCLLRLAGHFGVQEDGGIRIVLAINQTELALLVRASRQRLNLELKSLEAQGALRIGKELLITGSAALKSMA</sequence>
<gene>
    <name evidence="5" type="ORF">FN976_21100</name>
</gene>
<dbReference type="GO" id="GO:0006355">
    <property type="term" value="P:regulation of DNA-templated transcription"/>
    <property type="evidence" value="ECO:0007669"/>
    <property type="project" value="InterPro"/>
</dbReference>
<dbReference type="GO" id="GO:0003677">
    <property type="term" value="F:DNA binding"/>
    <property type="evidence" value="ECO:0007669"/>
    <property type="project" value="UniProtKB-KW"/>
</dbReference>
<evidence type="ECO:0000313" key="5">
    <source>
        <dbReference type="EMBL" id="TWO68896.1"/>
    </source>
</evidence>
<protein>
    <submittedName>
        <fullName evidence="5">Crp/Fnr family transcriptional regulator</fullName>
    </submittedName>
</protein>